<protein>
    <submittedName>
        <fullName evidence="9">ABC transporter permease</fullName>
    </submittedName>
</protein>
<feature type="transmembrane region" description="Helical" evidence="7">
    <location>
        <begin position="132"/>
        <end position="153"/>
    </location>
</feature>
<feature type="transmembrane region" description="Helical" evidence="7">
    <location>
        <begin position="288"/>
        <end position="314"/>
    </location>
</feature>
<evidence type="ECO:0000256" key="7">
    <source>
        <dbReference type="RuleBase" id="RU363032"/>
    </source>
</evidence>
<dbReference type="Gene3D" id="1.10.3720.10">
    <property type="entry name" value="MetI-like"/>
    <property type="match status" value="1"/>
</dbReference>
<reference evidence="9 10" key="1">
    <citation type="submission" date="2024-11" db="EMBL/GenBank/DDBJ databases">
        <authorList>
            <person name="Heng Y.C."/>
            <person name="Lim A.C.H."/>
            <person name="Lee J.K.Y."/>
            <person name="Kittelmann S."/>
        </authorList>
    </citation>
    <scope>NUCLEOTIDE SEQUENCE [LARGE SCALE GENOMIC DNA]</scope>
    <source>
        <strain evidence="9 10">WILCCON 0114</strain>
    </source>
</reference>
<evidence type="ECO:0000313" key="10">
    <source>
        <dbReference type="Proteomes" id="UP001623592"/>
    </source>
</evidence>
<comment type="similarity">
    <text evidence="7">Belongs to the binding-protein-dependent transport system permease family.</text>
</comment>
<keyword evidence="6 7" id="KW-0472">Membrane</keyword>
<comment type="subcellular location">
    <subcellularLocation>
        <location evidence="1 7">Cell membrane</location>
        <topology evidence="1 7">Multi-pass membrane protein</topology>
    </subcellularLocation>
</comment>
<name>A0ABW8THC5_9CLOT</name>
<evidence type="ECO:0000256" key="2">
    <source>
        <dbReference type="ARBA" id="ARBA00022448"/>
    </source>
</evidence>
<evidence type="ECO:0000256" key="1">
    <source>
        <dbReference type="ARBA" id="ARBA00004651"/>
    </source>
</evidence>
<dbReference type="InterPro" id="IPR035906">
    <property type="entry name" value="MetI-like_sf"/>
</dbReference>
<keyword evidence="5 7" id="KW-1133">Transmembrane helix</keyword>
<keyword evidence="2 7" id="KW-0813">Transport</keyword>
<evidence type="ECO:0000256" key="5">
    <source>
        <dbReference type="ARBA" id="ARBA00022989"/>
    </source>
</evidence>
<dbReference type="Proteomes" id="UP001623592">
    <property type="component" value="Unassembled WGS sequence"/>
</dbReference>
<dbReference type="SUPFAM" id="SSF161098">
    <property type="entry name" value="MetI-like"/>
    <property type="match status" value="1"/>
</dbReference>
<keyword evidence="10" id="KW-1185">Reference proteome</keyword>
<feature type="transmembrane region" description="Helical" evidence="7">
    <location>
        <begin position="12"/>
        <end position="30"/>
    </location>
</feature>
<evidence type="ECO:0000256" key="4">
    <source>
        <dbReference type="ARBA" id="ARBA00022692"/>
    </source>
</evidence>
<dbReference type="Pfam" id="PF00528">
    <property type="entry name" value="BPD_transp_1"/>
    <property type="match status" value="1"/>
</dbReference>
<feature type="domain" description="ABC transmembrane type-1" evidence="8">
    <location>
        <begin position="96"/>
        <end position="307"/>
    </location>
</feature>
<accession>A0ABW8THC5</accession>
<evidence type="ECO:0000256" key="3">
    <source>
        <dbReference type="ARBA" id="ARBA00022475"/>
    </source>
</evidence>
<evidence type="ECO:0000259" key="8">
    <source>
        <dbReference type="PROSITE" id="PS50928"/>
    </source>
</evidence>
<feature type="transmembrane region" description="Helical" evidence="7">
    <location>
        <begin position="184"/>
        <end position="206"/>
    </location>
</feature>
<dbReference type="PANTHER" id="PTHR43163">
    <property type="entry name" value="DIPEPTIDE TRANSPORT SYSTEM PERMEASE PROTEIN DPPB-RELATED"/>
    <property type="match status" value="1"/>
</dbReference>
<dbReference type="PANTHER" id="PTHR43163:SF6">
    <property type="entry name" value="DIPEPTIDE TRANSPORT SYSTEM PERMEASE PROTEIN DPPB-RELATED"/>
    <property type="match status" value="1"/>
</dbReference>
<comment type="caution">
    <text evidence="9">The sequence shown here is derived from an EMBL/GenBank/DDBJ whole genome shotgun (WGS) entry which is preliminary data.</text>
</comment>
<feature type="transmembrane region" description="Helical" evidence="7">
    <location>
        <begin position="95"/>
        <end position="120"/>
    </location>
</feature>
<dbReference type="PROSITE" id="PS50928">
    <property type="entry name" value="ABC_TM1"/>
    <property type="match status" value="1"/>
</dbReference>
<dbReference type="RefSeq" id="WP_406788513.1">
    <property type="nucleotide sequence ID" value="NZ_JBJIAA010000013.1"/>
</dbReference>
<gene>
    <name evidence="9" type="ORF">ACJDT4_15705</name>
</gene>
<dbReference type="Pfam" id="PF19300">
    <property type="entry name" value="BPD_transp_1_N"/>
    <property type="match status" value="1"/>
</dbReference>
<feature type="transmembrane region" description="Helical" evidence="7">
    <location>
        <begin position="243"/>
        <end position="268"/>
    </location>
</feature>
<sequence length="322" mass="35827">MLRYIVKRLLQMIPILLGVSIVIFLVFSLAPGDIVDNMGVNSHMSAAKAAQLRHLYHLDQSKPMQYLNWLKNALTGNFGYSLDYREPVSVVIKNYIWNSFALSFAAFIAAILIAIPIGIISATKQYSIFDSVFTVIALVGISIPAFFTGLLLIKWLCVDLKLFPVSGMTTSGSNATGIKRIGDIAYHMFLPFVVLTFESVASLMRYMRTSMLEVIRQDYIVTARAKGLKESVVIYKHALKNSLIPVITILGMWIPGLFCGAIITEQIFSWPGIGRVALQAVSHRDYELLMGFNMLIAILTLLGNLVADIAYAIVDPRIRLEE</sequence>
<dbReference type="EMBL" id="JBJIAA010000013">
    <property type="protein sequence ID" value="MFL0251863.1"/>
    <property type="molecule type" value="Genomic_DNA"/>
</dbReference>
<keyword evidence="3" id="KW-1003">Cell membrane</keyword>
<proteinExistence type="inferred from homology"/>
<dbReference type="CDD" id="cd06261">
    <property type="entry name" value="TM_PBP2"/>
    <property type="match status" value="1"/>
</dbReference>
<evidence type="ECO:0000256" key="6">
    <source>
        <dbReference type="ARBA" id="ARBA00023136"/>
    </source>
</evidence>
<organism evidence="9 10">
    <name type="scientific">Clostridium neuense</name>
    <dbReference type="NCBI Taxonomy" id="1728934"/>
    <lineage>
        <taxon>Bacteria</taxon>
        <taxon>Bacillati</taxon>
        <taxon>Bacillota</taxon>
        <taxon>Clostridia</taxon>
        <taxon>Eubacteriales</taxon>
        <taxon>Clostridiaceae</taxon>
        <taxon>Clostridium</taxon>
    </lineage>
</organism>
<dbReference type="InterPro" id="IPR000515">
    <property type="entry name" value="MetI-like"/>
</dbReference>
<keyword evidence="4 7" id="KW-0812">Transmembrane</keyword>
<evidence type="ECO:0000313" key="9">
    <source>
        <dbReference type="EMBL" id="MFL0251863.1"/>
    </source>
</evidence>
<dbReference type="InterPro" id="IPR045621">
    <property type="entry name" value="BPD_transp_1_N"/>
</dbReference>